<dbReference type="PROSITE" id="PS50937">
    <property type="entry name" value="HTH_MERR_2"/>
    <property type="match status" value="1"/>
</dbReference>
<dbReference type="PANTHER" id="PTHR30204">
    <property type="entry name" value="REDOX-CYCLING DRUG-SENSING TRANSCRIPTIONAL ACTIVATOR SOXR"/>
    <property type="match status" value="1"/>
</dbReference>
<keyword evidence="3" id="KW-0238">DNA-binding</keyword>
<protein>
    <recommendedName>
        <fullName evidence="5">HTH merR-type domain-containing protein</fullName>
    </recommendedName>
</protein>
<dbReference type="InterPro" id="IPR047057">
    <property type="entry name" value="MerR_fam"/>
</dbReference>
<evidence type="ECO:0000256" key="3">
    <source>
        <dbReference type="ARBA" id="ARBA00023125"/>
    </source>
</evidence>
<dbReference type="SMART" id="SM00422">
    <property type="entry name" value="HTH_MERR"/>
    <property type="match status" value="1"/>
</dbReference>
<proteinExistence type="predicted"/>
<sequence>MHARMELNVDMKSSALMTIGDVAARFGLATHVLRHWESMGLLSPVRVGGDRRRYGPDDLYRVATILRAKEAGFGLGDIREMIDTPDPAARREVLHRHRSDLARRIDEAQASMDLIDHALDCDHDDFTRCPNFRRAVLRRVGASPHVPRP</sequence>
<keyword evidence="2" id="KW-0805">Transcription regulation</keyword>
<dbReference type="PRINTS" id="PR00040">
    <property type="entry name" value="HTHMERR"/>
</dbReference>
<dbReference type="Gene3D" id="1.10.1660.10">
    <property type="match status" value="1"/>
</dbReference>
<name>A0A8J3TVN0_9ACTN</name>
<keyword evidence="7" id="KW-1185">Reference proteome</keyword>
<evidence type="ECO:0000259" key="5">
    <source>
        <dbReference type="PROSITE" id="PS50937"/>
    </source>
</evidence>
<dbReference type="InterPro" id="IPR000551">
    <property type="entry name" value="MerR-type_HTH_dom"/>
</dbReference>
<evidence type="ECO:0000313" key="7">
    <source>
        <dbReference type="Proteomes" id="UP000650628"/>
    </source>
</evidence>
<dbReference type="CDD" id="cd00592">
    <property type="entry name" value="HTH_MerR-like"/>
    <property type="match status" value="1"/>
</dbReference>
<dbReference type="PANTHER" id="PTHR30204:SF69">
    <property type="entry name" value="MERR-FAMILY TRANSCRIPTIONAL REGULATOR"/>
    <property type="match status" value="1"/>
</dbReference>
<organism evidence="6 7">
    <name type="scientific">Planotetraspora mira</name>
    <dbReference type="NCBI Taxonomy" id="58121"/>
    <lineage>
        <taxon>Bacteria</taxon>
        <taxon>Bacillati</taxon>
        <taxon>Actinomycetota</taxon>
        <taxon>Actinomycetes</taxon>
        <taxon>Streptosporangiales</taxon>
        <taxon>Streptosporangiaceae</taxon>
        <taxon>Planotetraspora</taxon>
    </lineage>
</organism>
<reference evidence="6 7" key="1">
    <citation type="submission" date="2021-01" db="EMBL/GenBank/DDBJ databases">
        <title>Whole genome shotgun sequence of Planotetraspora mira NBRC 15435.</title>
        <authorList>
            <person name="Komaki H."/>
            <person name="Tamura T."/>
        </authorList>
    </citation>
    <scope>NUCLEOTIDE SEQUENCE [LARGE SCALE GENOMIC DNA]</scope>
    <source>
        <strain evidence="6 7">NBRC 15435</strain>
    </source>
</reference>
<accession>A0A8J3TVN0</accession>
<dbReference type="Proteomes" id="UP000650628">
    <property type="component" value="Unassembled WGS sequence"/>
</dbReference>
<evidence type="ECO:0000256" key="4">
    <source>
        <dbReference type="ARBA" id="ARBA00023163"/>
    </source>
</evidence>
<keyword evidence="4" id="KW-0804">Transcription</keyword>
<keyword evidence="1" id="KW-0678">Repressor</keyword>
<gene>
    <name evidence="6" type="ORF">Pmi06nite_72020</name>
</gene>
<feature type="domain" description="HTH merR-type" evidence="5">
    <location>
        <begin position="16"/>
        <end position="84"/>
    </location>
</feature>
<dbReference type="GO" id="GO:0003677">
    <property type="term" value="F:DNA binding"/>
    <property type="evidence" value="ECO:0007669"/>
    <property type="project" value="UniProtKB-KW"/>
</dbReference>
<dbReference type="Pfam" id="PF13411">
    <property type="entry name" value="MerR_1"/>
    <property type="match status" value="1"/>
</dbReference>
<evidence type="ECO:0000256" key="1">
    <source>
        <dbReference type="ARBA" id="ARBA00022491"/>
    </source>
</evidence>
<dbReference type="AlphaFoldDB" id="A0A8J3TVN0"/>
<evidence type="ECO:0000256" key="2">
    <source>
        <dbReference type="ARBA" id="ARBA00023015"/>
    </source>
</evidence>
<dbReference type="GO" id="GO:0003700">
    <property type="term" value="F:DNA-binding transcription factor activity"/>
    <property type="evidence" value="ECO:0007669"/>
    <property type="project" value="InterPro"/>
</dbReference>
<dbReference type="SUPFAM" id="SSF46955">
    <property type="entry name" value="Putative DNA-binding domain"/>
    <property type="match status" value="1"/>
</dbReference>
<evidence type="ECO:0000313" key="6">
    <source>
        <dbReference type="EMBL" id="GII33760.1"/>
    </source>
</evidence>
<dbReference type="EMBL" id="BOOO01000042">
    <property type="protein sequence ID" value="GII33760.1"/>
    <property type="molecule type" value="Genomic_DNA"/>
</dbReference>
<comment type="caution">
    <text evidence="6">The sequence shown here is derived from an EMBL/GenBank/DDBJ whole genome shotgun (WGS) entry which is preliminary data.</text>
</comment>
<dbReference type="InterPro" id="IPR009061">
    <property type="entry name" value="DNA-bd_dom_put_sf"/>
</dbReference>